<gene>
    <name evidence="1" type="ORF">LX77_02160</name>
</gene>
<accession>A0A327S2A0</accession>
<evidence type="ECO:0000313" key="1">
    <source>
        <dbReference type="EMBL" id="RAJ23001.1"/>
    </source>
</evidence>
<dbReference type="AlphaFoldDB" id="A0A327S2A0"/>
<evidence type="ECO:0000313" key="2">
    <source>
        <dbReference type="Proteomes" id="UP000248987"/>
    </source>
</evidence>
<protein>
    <submittedName>
        <fullName evidence="1">Uncharacterized protein</fullName>
    </submittedName>
</protein>
<dbReference type="EMBL" id="QLLQ01000007">
    <property type="protein sequence ID" value="RAJ23001.1"/>
    <property type="molecule type" value="Genomic_DNA"/>
</dbReference>
<keyword evidence="2" id="KW-1185">Reference proteome</keyword>
<dbReference type="OrthoDB" id="963251at2"/>
<name>A0A327S2A0_9FLAO</name>
<reference evidence="1 2" key="1">
    <citation type="submission" date="2018-06" db="EMBL/GenBank/DDBJ databases">
        <title>Genomic Encyclopedia of Archaeal and Bacterial Type Strains, Phase II (KMG-II): from individual species to whole genera.</title>
        <authorList>
            <person name="Goeker M."/>
        </authorList>
    </citation>
    <scope>NUCLEOTIDE SEQUENCE [LARGE SCALE GENOMIC DNA]</scope>
    <source>
        <strain evidence="1 2">DSM 12408</strain>
    </source>
</reference>
<comment type="caution">
    <text evidence="1">The sequence shown here is derived from an EMBL/GenBank/DDBJ whole genome shotgun (WGS) entry which is preliminary data.</text>
</comment>
<proteinExistence type="predicted"/>
<organism evidence="1 2">
    <name type="scientific">Gelidibacter algens</name>
    <dbReference type="NCBI Taxonomy" id="49280"/>
    <lineage>
        <taxon>Bacteria</taxon>
        <taxon>Pseudomonadati</taxon>
        <taxon>Bacteroidota</taxon>
        <taxon>Flavobacteriia</taxon>
        <taxon>Flavobacteriales</taxon>
        <taxon>Flavobacteriaceae</taxon>
        <taxon>Gelidibacter</taxon>
    </lineage>
</organism>
<sequence>MEFIMKSVNVEISDFEFNQLGLNKTTLSFSELMEIIGKKITKQTLEKSVQLANKYGLSKMTMEEIDDEIKAHKNAENNS</sequence>
<dbReference type="Proteomes" id="UP000248987">
    <property type="component" value="Unassembled WGS sequence"/>
</dbReference>